<evidence type="ECO:0000256" key="3">
    <source>
        <dbReference type="ARBA" id="ARBA00024020"/>
    </source>
</evidence>
<dbReference type="FunCoup" id="D6W6D9">
    <property type="interactions" value="1917"/>
</dbReference>
<evidence type="ECO:0000313" key="6">
    <source>
        <dbReference type="EMBL" id="EFA11387.2"/>
    </source>
</evidence>
<dbReference type="eggNOG" id="KOG1128">
    <property type="taxonomic scope" value="Eukaryota"/>
</dbReference>
<feature type="coiled-coil region" evidence="5">
    <location>
        <begin position="740"/>
        <end position="770"/>
    </location>
</feature>
<dbReference type="PANTHER" id="PTHR16193">
    <property type="entry name" value="TETRATRICOPEPTIDE REPEAT PROTEIN 27"/>
    <property type="match status" value="1"/>
</dbReference>
<evidence type="ECO:0000256" key="4">
    <source>
        <dbReference type="PROSITE-ProRule" id="PRU00339"/>
    </source>
</evidence>
<dbReference type="InterPro" id="IPR019734">
    <property type="entry name" value="TPR_rpt"/>
</dbReference>
<dbReference type="OMA" id="NNRYARA"/>
<keyword evidence="1" id="KW-0677">Repeat</keyword>
<dbReference type="OrthoDB" id="1936594at2759"/>
<dbReference type="InParanoid" id="D6W6D9"/>
<dbReference type="InterPro" id="IPR011990">
    <property type="entry name" value="TPR-like_helical_dom_sf"/>
</dbReference>
<dbReference type="Gene3D" id="1.25.40.10">
    <property type="entry name" value="Tetratricopeptide repeat domain"/>
    <property type="match status" value="1"/>
</dbReference>
<organism evidence="6 7">
    <name type="scientific">Tribolium castaneum</name>
    <name type="common">Red flour beetle</name>
    <dbReference type="NCBI Taxonomy" id="7070"/>
    <lineage>
        <taxon>Eukaryota</taxon>
        <taxon>Metazoa</taxon>
        <taxon>Ecdysozoa</taxon>
        <taxon>Arthropoda</taxon>
        <taxon>Hexapoda</taxon>
        <taxon>Insecta</taxon>
        <taxon>Pterygota</taxon>
        <taxon>Neoptera</taxon>
        <taxon>Endopterygota</taxon>
        <taxon>Coleoptera</taxon>
        <taxon>Polyphaga</taxon>
        <taxon>Cucujiformia</taxon>
        <taxon>Tenebrionidae</taxon>
        <taxon>Tenebrionidae incertae sedis</taxon>
        <taxon>Tribolium</taxon>
    </lineage>
</organism>
<dbReference type="AlphaFoldDB" id="D6W6D9"/>
<reference evidence="6 7" key="2">
    <citation type="journal article" date="2010" name="Nucleic Acids Res.">
        <title>BeetleBase in 2010: revisions to provide comprehensive genomic information for Tribolium castaneum.</title>
        <authorList>
            <person name="Kim H.S."/>
            <person name="Murphy T."/>
            <person name="Xia J."/>
            <person name="Caragea D."/>
            <person name="Park Y."/>
            <person name="Beeman R.W."/>
            <person name="Lorenzen M.D."/>
            <person name="Butcher S."/>
            <person name="Manak J.R."/>
            <person name="Brown S.J."/>
        </authorList>
    </citation>
    <scope>GENOME REANNOTATION</scope>
    <source>
        <strain evidence="6 7">Georgia GA2</strain>
    </source>
</reference>
<evidence type="ECO:0000256" key="5">
    <source>
        <dbReference type="SAM" id="Coils"/>
    </source>
</evidence>
<feature type="repeat" description="TPR" evidence="4">
    <location>
        <begin position="511"/>
        <end position="544"/>
    </location>
</feature>
<dbReference type="HOGENOM" id="CLU_004905_2_1_1"/>
<dbReference type="SMART" id="SM00028">
    <property type="entry name" value="TPR"/>
    <property type="match status" value="5"/>
</dbReference>
<dbReference type="Pfam" id="PF13432">
    <property type="entry name" value="TPR_16"/>
    <property type="match status" value="1"/>
</dbReference>
<evidence type="ECO:0000256" key="1">
    <source>
        <dbReference type="ARBA" id="ARBA00022737"/>
    </source>
</evidence>
<keyword evidence="5" id="KW-0175">Coiled coil</keyword>
<dbReference type="KEGG" id="tca:659427"/>
<reference evidence="6 7" key="1">
    <citation type="journal article" date="2008" name="Nature">
        <title>The genome of the model beetle and pest Tribolium castaneum.</title>
        <authorList>
            <consortium name="Tribolium Genome Sequencing Consortium"/>
            <person name="Richards S."/>
            <person name="Gibbs R.A."/>
            <person name="Weinstock G.M."/>
            <person name="Brown S.J."/>
            <person name="Denell R."/>
            <person name="Beeman R.W."/>
            <person name="Gibbs R."/>
            <person name="Beeman R.W."/>
            <person name="Brown S.J."/>
            <person name="Bucher G."/>
            <person name="Friedrich M."/>
            <person name="Grimmelikhuijzen C.J."/>
            <person name="Klingler M."/>
            <person name="Lorenzen M."/>
            <person name="Richards S."/>
            <person name="Roth S."/>
            <person name="Schroder R."/>
            <person name="Tautz D."/>
            <person name="Zdobnov E.M."/>
            <person name="Muzny D."/>
            <person name="Gibbs R.A."/>
            <person name="Weinstock G.M."/>
            <person name="Attaway T."/>
            <person name="Bell S."/>
            <person name="Buhay C.J."/>
            <person name="Chandrabose M.N."/>
            <person name="Chavez D."/>
            <person name="Clerk-Blankenburg K.P."/>
            <person name="Cree A."/>
            <person name="Dao M."/>
            <person name="Davis C."/>
            <person name="Chacko J."/>
            <person name="Dinh H."/>
            <person name="Dugan-Rocha S."/>
            <person name="Fowler G."/>
            <person name="Garner T.T."/>
            <person name="Garnes J."/>
            <person name="Gnirke A."/>
            <person name="Hawes A."/>
            <person name="Hernandez J."/>
            <person name="Hines S."/>
            <person name="Holder M."/>
            <person name="Hume J."/>
            <person name="Jhangiani S.N."/>
            <person name="Joshi V."/>
            <person name="Khan Z.M."/>
            <person name="Jackson L."/>
            <person name="Kovar C."/>
            <person name="Kowis A."/>
            <person name="Lee S."/>
            <person name="Lewis L.R."/>
            <person name="Margolis J."/>
            <person name="Morgan M."/>
            <person name="Nazareth L.V."/>
            <person name="Nguyen N."/>
            <person name="Okwuonu G."/>
            <person name="Parker D."/>
            <person name="Richards S."/>
            <person name="Ruiz S.J."/>
            <person name="Santibanez J."/>
            <person name="Savard J."/>
            <person name="Scherer S.E."/>
            <person name="Schneider B."/>
            <person name="Sodergren E."/>
            <person name="Tautz D."/>
            <person name="Vattahil S."/>
            <person name="Villasana D."/>
            <person name="White C.S."/>
            <person name="Wright R."/>
            <person name="Park Y."/>
            <person name="Beeman R.W."/>
            <person name="Lord J."/>
            <person name="Oppert B."/>
            <person name="Lorenzen M."/>
            <person name="Brown S."/>
            <person name="Wang L."/>
            <person name="Savard J."/>
            <person name="Tautz D."/>
            <person name="Richards S."/>
            <person name="Weinstock G."/>
            <person name="Gibbs R.A."/>
            <person name="Liu Y."/>
            <person name="Worley K."/>
            <person name="Weinstock G."/>
            <person name="Elsik C.G."/>
            <person name="Reese J.T."/>
            <person name="Elhaik E."/>
            <person name="Landan G."/>
            <person name="Graur D."/>
            <person name="Arensburger P."/>
            <person name="Atkinson P."/>
            <person name="Beeman R.W."/>
            <person name="Beidler J."/>
            <person name="Brown S.J."/>
            <person name="Demuth J.P."/>
            <person name="Drury D.W."/>
            <person name="Du Y.Z."/>
            <person name="Fujiwara H."/>
            <person name="Lorenzen M."/>
            <person name="Maselli V."/>
            <person name="Osanai M."/>
            <person name="Park Y."/>
            <person name="Robertson H.M."/>
            <person name="Tu Z."/>
            <person name="Wang J.J."/>
            <person name="Wang S."/>
            <person name="Richards S."/>
            <person name="Song H."/>
            <person name="Zhang L."/>
            <person name="Sodergren E."/>
            <person name="Werner D."/>
            <person name="Stanke M."/>
            <person name="Morgenstern B."/>
            <person name="Solovyev V."/>
            <person name="Kosarev P."/>
            <person name="Brown G."/>
            <person name="Chen H.C."/>
            <person name="Ermolaeva O."/>
            <person name="Hlavina W."/>
            <person name="Kapustin Y."/>
            <person name="Kiryutin B."/>
            <person name="Kitts P."/>
            <person name="Maglott D."/>
            <person name="Pruitt K."/>
            <person name="Sapojnikov V."/>
            <person name="Souvorov A."/>
            <person name="Mackey A.J."/>
            <person name="Waterhouse R.M."/>
            <person name="Wyder S."/>
            <person name="Zdobnov E.M."/>
            <person name="Zdobnov E.M."/>
            <person name="Wyder S."/>
            <person name="Kriventseva E.V."/>
            <person name="Kadowaki T."/>
            <person name="Bork P."/>
            <person name="Aranda M."/>
            <person name="Bao R."/>
            <person name="Beermann A."/>
            <person name="Berns N."/>
            <person name="Bolognesi R."/>
            <person name="Bonneton F."/>
            <person name="Bopp D."/>
            <person name="Brown S.J."/>
            <person name="Bucher G."/>
            <person name="Butts T."/>
            <person name="Chaumot A."/>
            <person name="Denell R.E."/>
            <person name="Ferrier D.E."/>
            <person name="Friedrich M."/>
            <person name="Gordon C.M."/>
            <person name="Jindra M."/>
            <person name="Klingler M."/>
            <person name="Lan Q."/>
            <person name="Lattorff H.M."/>
            <person name="Laudet V."/>
            <person name="von Levetsow C."/>
            <person name="Liu Z."/>
            <person name="Lutz R."/>
            <person name="Lynch J.A."/>
            <person name="da Fonseca R.N."/>
            <person name="Posnien N."/>
            <person name="Reuter R."/>
            <person name="Roth S."/>
            <person name="Savard J."/>
            <person name="Schinko J.B."/>
            <person name="Schmitt C."/>
            <person name="Schoppmeier M."/>
            <person name="Schroder R."/>
            <person name="Shippy T.D."/>
            <person name="Simonnet F."/>
            <person name="Marques-Souza H."/>
            <person name="Tautz D."/>
            <person name="Tomoyasu Y."/>
            <person name="Trauner J."/>
            <person name="Van der Zee M."/>
            <person name="Vervoort M."/>
            <person name="Wittkopp N."/>
            <person name="Wimmer E.A."/>
            <person name="Yang X."/>
            <person name="Jones A.K."/>
            <person name="Sattelle D.B."/>
            <person name="Ebert P.R."/>
            <person name="Nelson D."/>
            <person name="Scott J.G."/>
            <person name="Beeman R.W."/>
            <person name="Muthukrishnan S."/>
            <person name="Kramer K.J."/>
            <person name="Arakane Y."/>
            <person name="Beeman R.W."/>
            <person name="Zhu Q."/>
            <person name="Hogenkamp D."/>
            <person name="Dixit R."/>
            <person name="Oppert B."/>
            <person name="Jiang H."/>
            <person name="Zou Z."/>
            <person name="Marshall J."/>
            <person name="Elpidina E."/>
            <person name="Vinokurov K."/>
            <person name="Oppert C."/>
            <person name="Zou Z."/>
            <person name="Evans J."/>
            <person name="Lu Z."/>
            <person name="Zhao P."/>
            <person name="Sumathipala N."/>
            <person name="Altincicek B."/>
            <person name="Vilcinskas A."/>
            <person name="Williams M."/>
            <person name="Hultmark D."/>
            <person name="Hetru C."/>
            <person name="Jiang H."/>
            <person name="Grimmelikhuijzen C.J."/>
            <person name="Hauser F."/>
            <person name="Cazzamali G."/>
            <person name="Williamson M."/>
            <person name="Park Y."/>
            <person name="Li B."/>
            <person name="Tanaka Y."/>
            <person name="Predel R."/>
            <person name="Neupert S."/>
            <person name="Schachtner J."/>
            <person name="Verleyen P."/>
            <person name="Raible F."/>
            <person name="Bork P."/>
            <person name="Friedrich M."/>
            <person name="Walden K.K."/>
            <person name="Robertson H.M."/>
            <person name="Angeli S."/>
            <person name="Foret S."/>
            <person name="Bucher G."/>
            <person name="Schuetz S."/>
            <person name="Maleszka R."/>
            <person name="Wimmer E.A."/>
            <person name="Beeman R.W."/>
            <person name="Lorenzen M."/>
            <person name="Tomoyasu Y."/>
            <person name="Miller S.C."/>
            <person name="Grossmann D."/>
            <person name="Bucher G."/>
        </authorList>
    </citation>
    <scope>NUCLEOTIDE SEQUENCE [LARGE SCALE GENOMIC DNA]</scope>
    <source>
        <strain evidence="6 7">Georgia GA2</strain>
    </source>
</reference>
<dbReference type="SUPFAM" id="SSF48452">
    <property type="entry name" value="TPR-like"/>
    <property type="match status" value="1"/>
</dbReference>
<accession>D6W6D9</accession>
<dbReference type="EMBL" id="KQ971319">
    <property type="protein sequence ID" value="EFA11387.2"/>
    <property type="molecule type" value="Genomic_DNA"/>
</dbReference>
<keyword evidence="2 4" id="KW-0802">TPR repeat</keyword>
<dbReference type="PANTHER" id="PTHR16193:SF0">
    <property type="entry name" value="TETRATRICOPEPTIDE REPEAT PROTEIN 27"/>
    <property type="match status" value="1"/>
</dbReference>
<protein>
    <submittedName>
        <fullName evidence="6">Tetratricopeptide repeat protein 27-like Protein</fullName>
    </submittedName>
</protein>
<feature type="repeat" description="TPR" evidence="4">
    <location>
        <begin position="477"/>
        <end position="510"/>
    </location>
</feature>
<dbReference type="PROSITE" id="PS50005">
    <property type="entry name" value="TPR"/>
    <property type="match status" value="2"/>
</dbReference>
<gene>
    <name evidence="6" type="primary">AUGUSTUS-3.0.2_11547</name>
    <name evidence="6" type="ORF">TcasGA2_TC011547</name>
</gene>
<evidence type="ECO:0000313" key="7">
    <source>
        <dbReference type="Proteomes" id="UP000007266"/>
    </source>
</evidence>
<name>D6W6D9_TRICA</name>
<dbReference type="Proteomes" id="UP000007266">
    <property type="component" value="Linkage group 3"/>
</dbReference>
<sequence>MGEVYDLIKKFHLHSKTHKVQDGGTEEWVSLVLREKYWDDILVLYANNALIKDFFNSKSDQEREEYLIFGIACFTYFVQCNFTGPPIPKVIDEFLAKDKFKSFDFASRLAMNGEDINVNTKNPALLAVSEFIFDCCVVNTLVNLWWCCRALMIHQDVLDDLSPSLLSNADRLHKLLQEQPLKGVLKAELNTELAQMYLKFRHITKAQDHITSACDVLGLAYDFVGKLGKRTKFQTDELAQLTVKVTLADQDEIKRPEIDDIVVPQNFSLNDDVRLDQVTFSEESDSAKLPNAEQKLILTIIRKKMISSPSDELQSEEILPFIEMILSQKNTYTVRVMALLLRCQLESNNKRTIERCLKQCEDIISNFTKEEPPASNRVGDVFGTAMLPIWKVQAEYADILLNFGLVKNSLDVYLRIQLWEEVIICYNILKMREKAAEVIRQQLEVKPTVKLMCLLGDATDDVTCYETAWEMSKKRSHRAQRHWGRFLFARRKYEECIPHFEKSLSINPLQANIWLGLGFAALQIENWQTAATAYRRYTTLEPDGFEAWNNLAQAYIKLGNNRSAHQAILEALKCNFDNWKVWENLLLISCDISNYSDVIRAYHRIIDLKEKYLNVEALNILVYSVCNDATDSEGNSARKFLQKIRELLGRVAGLYPSNGPVWELYASLAPVLLLRAQRLQRAYRGYTQGSWDKDPKTCLYVLNVCRKLGDVVLEEEIDPANTIISSVKLNLNAATAAVKKHNWEETKELLEEVSNQLEQIVEKMKKAKVAVKIDEVHDDSDNST</sequence>
<dbReference type="STRING" id="7070.D6W6D9"/>
<evidence type="ECO:0000256" key="2">
    <source>
        <dbReference type="ARBA" id="ARBA00022803"/>
    </source>
</evidence>
<keyword evidence="7" id="KW-1185">Reference proteome</keyword>
<comment type="similarity">
    <text evidence="3">Belongs to the TTC27 family.</text>
</comment>
<proteinExistence type="inferred from homology"/>
<dbReference type="InterPro" id="IPR044244">
    <property type="entry name" value="TTC27/Emw1"/>
</dbReference>